<dbReference type="PROSITE" id="PS51725">
    <property type="entry name" value="ABM"/>
    <property type="match status" value="1"/>
</dbReference>
<sequence>MDPINVIITFEAKPERASAFAELMNQVKQSLPSADGCRGVRLFGRSDNDCVFTLVESWASQAHHQAHIAGAVASGAWDALAGELAREPVSCYCREL</sequence>
<dbReference type="InterPro" id="IPR011008">
    <property type="entry name" value="Dimeric_a/b-barrel"/>
</dbReference>
<organism evidence="1 2">
    <name type="scientific">Variovorax boronicumulans</name>
    <dbReference type="NCBI Taxonomy" id="436515"/>
    <lineage>
        <taxon>Bacteria</taxon>
        <taxon>Pseudomonadati</taxon>
        <taxon>Pseudomonadota</taxon>
        <taxon>Betaproteobacteria</taxon>
        <taxon>Burkholderiales</taxon>
        <taxon>Comamonadaceae</taxon>
        <taxon>Variovorax</taxon>
    </lineage>
</organism>
<dbReference type="OrthoDB" id="9812192at2"/>
<evidence type="ECO:0000313" key="1">
    <source>
        <dbReference type="EMBL" id="ATA57581.1"/>
    </source>
</evidence>
<protein>
    <submittedName>
        <fullName evidence="1">Antibiotic biosynthesis monooxygenase</fullName>
    </submittedName>
</protein>
<dbReference type="RefSeq" id="WP_070060294.1">
    <property type="nucleotide sequence ID" value="NZ_BKDI01000004.1"/>
</dbReference>
<dbReference type="EMBL" id="CP023284">
    <property type="protein sequence ID" value="ATA57581.1"/>
    <property type="molecule type" value="Genomic_DNA"/>
</dbReference>
<reference evidence="1 2" key="1">
    <citation type="submission" date="2017-09" db="EMBL/GenBank/DDBJ databases">
        <title>The diverse metabolic capabilities of V. boronicumulans make it an excellent choice for continued studies on novel biodegradation.</title>
        <authorList>
            <person name="Sun S."/>
        </authorList>
    </citation>
    <scope>NUCLEOTIDE SEQUENCE [LARGE SCALE GENOMIC DNA]</scope>
    <source>
        <strain evidence="1 2">J1</strain>
    </source>
</reference>
<dbReference type="Proteomes" id="UP000217154">
    <property type="component" value="Chromosome"/>
</dbReference>
<dbReference type="Pfam" id="PF03992">
    <property type="entry name" value="ABM"/>
    <property type="match status" value="1"/>
</dbReference>
<dbReference type="InterPro" id="IPR007138">
    <property type="entry name" value="ABM_dom"/>
</dbReference>
<dbReference type="SUPFAM" id="SSF54909">
    <property type="entry name" value="Dimeric alpha+beta barrel"/>
    <property type="match status" value="1"/>
</dbReference>
<keyword evidence="1" id="KW-0503">Monooxygenase</keyword>
<keyword evidence="1" id="KW-0560">Oxidoreductase</keyword>
<dbReference type="KEGG" id="vbo:CKY39_04460"/>
<accession>A0A1E7U754</accession>
<dbReference type="GO" id="GO:0004497">
    <property type="term" value="F:monooxygenase activity"/>
    <property type="evidence" value="ECO:0007669"/>
    <property type="project" value="UniProtKB-KW"/>
</dbReference>
<dbReference type="STRING" id="436515.GCA_001752345_02535"/>
<proteinExistence type="predicted"/>
<evidence type="ECO:0000313" key="2">
    <source>
        <dbReference type="Proteomes" id="UP000217154"/>
    </source>
</evidence>
<dbReference type="AlphaFoldDB" id="A0A1E7U754"/>
<gene>
    <name evidence="1" type="ORF">CKY39_04460</name>
</gene>
<dbReference type="Gene3D" id="3.30.70.100">
    <property type="match status" value="1"/>
</dbReference>
<name>A0A1E7U754_9BURK</name>